<keyword evidence="2" id="KW-1185">Reference proteome</keyword>
<evidence type="ECO:0000313" key="1">
    <source>
        <dbReference type="EMBL" id="ORY09709.1"/>
    </source>
</evidence>
<dbReference type="NCBIfam" id="TIGR01681">
    <property type="entry name" value="HAD-SF-IIIC"/>
    <property type="match status" value="1"/>
</dbReference>
<dbReference type="PANTHER" id="PTHR17901:SF14">
    <property type="entry name" value="MAGNESIUM-DEPENDENT PHOSPHATASE 1"/>
    <property type="match status" value="1"/>
</dbReference>
<dbReference type="SFLD" id="SFLDG01131">
    <property type="entry name" value="C1.5.2:_MDP_Like"/>
    <property type="match status" value="1"/>
</dbReference>
<dbReference type="PANTHER" id="PTHR17901">
    <property type="entry name" value="MAGNESIUM-DEPENDENT PHOSPHATASE 1 MDP1"/>
    <property type="match status" value="1"/>
</dbReference>
<dbReference type="InterPro" id="IPR023214">
    <property type="entry name" value="HAD_sf"/>
</dbReference>
<dbReference type="Pfam" id="PF12689">
    <property type="entry name" value="Acid_PPase"/>
    <property type="match status" value="1"/>
</dbReference>
<name>A0A1Y1ZHP4_9FUNG</name>
<sequence length="190" mass="22048">MALEFEGFRYLPKIVVFDLDYTLWPLYVDCLNGPPFRIVNHVVTDRSGSRIKFYKDVPLIIHSLKRHDIKIGLASRTGAISWAEQIVQLIPLPLIQEDETPKSEIYSKTLKDVVDAMEIYPTSKVRHIKQIAKKFDINLNEILFFDDEIRNIRDIKGIGITSILVDDGMTVEVLQEGLRQYNKNMKDYYS</sequence>
<dbReference type="SFLD" id="SFLDG01129">
    <property type="entry name" value="C1.5:_HAD__Beta-PGM__Phosphata"/>
    <property type="match status" value="1"/>
</dbReference>
<dbReference type="InterPro" id="IPR010036">
    <property type="entry name" value="MDP_1_eu_arc"/>
</dbReference>
<gene>
    <name evidence="1" type="ORF">LY90DRAFT_678083</name>
</gene>
<proteinExistence type="predicted"/>
<dbReference type="Proteomes" id="UP000193920">
    <property type="component" value="Unassembled WGS sequence"/>
</dbReference>
<dbReference type="GO" id="GO:0003993">
    <property type="term" value="F:acid phosphatase activity"/>
    <property type="evidence" value="ECO:0007669"/>
    <property type="project" value="TreeGrafter"/>
</dbReference>
<dbReference type="EMBL" id="MCOG01000404">
    <property type="protein sequence ID" value="ORY09709.1"/>
    <property type="molecule type" value="Genomic_DNA"/>
</dbReference>
<reference evidence="1 2" key="1">
    <citation type="submission" date="2016-08" db="EMBL/GenBank/DDBJ databases">
        <title>A Parts List for Fungal Cellulosomes Revealed by Comparative Genomics.</title>
        <authorList>
            <consortium name="DOE Joint Genome Institute"/>
            <person name="Haitjema C.H."/>
            <person name="Gilmore S.P."/>
            <person name="Henske J.K."/>
            <person name="Solomon K.V."/>
            <person name="De Groot R."/>
            <person name="Kuo A."/>
            <person name="Mondo S.J."/>
            <person name="Salamov A.A."/>
            <person name="Labutti K."/>
            <person name="Zhao Z."/>
            <person name="Chiniquy J."/>
            <person name="Barry K."/>
            <person name="Brewer H.M."/>
            <person name="Purvine S.O."/>
            <person name="Wright A.T."/>
            <person name="Boxma B."/>
            <person name="Van Alen T."/>
            <person name="Hackstein J.H."/>
            <person name="Baker S.E."/>
            <person name="Grigoriev I.V."/>
            <person name="O'Malley M.A."/>
        </authorList>
    </citation>
    <scope>NUCLEOTIDE SEQUENCE [LARGE SCALE GENOMIC DNA]</scope>
    <source>
        <strain evidence="1 2">G1</strain>
    </source>
</reference>
<comment type="caution">
    <text evidence="1">The sequence shown here is derived from an EMBL/GenBank/DDBJ whole genome shotgun (WGS) entry which is preliminary data.</text>
</comment>
<organism evidence="1 2">
    <name type="scientific">Neocallimastix californiae</name>
    <dbReference type="NCBI Taxonomy" id="1754190"/>
    <lineage>
        <taxon>Eukaryota</taxon>
        <taxon>Fungi</taxon>
        <taxon>Fungi incertae sedis</taxon>
        <taxon>Chytridiomycota</taxon>
        <taxon>Chytridiomycota incertae sedis</taxon>
        <taxon>Neocallimastigomycetes</taxon>
        <taxon>Neocallimastigales</taxon>
        <taxon>Neocallimastigaceae</taxon>
        <taxon>Neocallimastix</taxon>
    </lineage>
</organism>
<dbReference type="InterPro" id="IPR010033">
    <property type="entry name" value="HAD_SF_ppase_IIIC"/>
</dbReference>
<evidence type="ECO:0000313" key="2">
    <source>
        <dbReference type="Proteomes" id="UP000193920"/>
    </source>
</evidence>
<dbReference type="AlphaFoldDB" id="A0A1Y1ZHP4"/>
<dbReference type="SFLD" id="SFLDS00003">
    <property type="entry name" value="Haloacid_Dehalogenase"/>
    <property type="match status" value="1"/>
</dbReference>
<dbReference type="STRING" id="1754190.A0A1Y1ZHP4"/>
<dbReference type="NCBIfam" id="TIGR01685">
    <property type="entry name" value="MDP-1"/>
    <property type="match status" value="1"/>
</dbReference>
<dbReference type="SUPFAM" id="SSF56784">
    <property type="entry name" value="HAD-like"/>
    <property type="match status" value="1"/>
</dbReference>
<accession>A0A1Y1ZHP4</accession>
<dbReference type="InterPro" id="IPR036412">
    <property type="entry name" value="HAD-like_sf"/>
</dbReference>
<protein>
    <submittedName>
        <fullName evidence="1">Magnesium-dependent phosphatase-1</fullName>
    </submittedName>
</protein>
<dbReference type="OrthoDB" id="2865258at2759"/>
<dbReference type="Gene3D" id="3.40.50.1000">
    <property type="entry name" value="HAD superfamily/HAD-like"/>
    <property type="match status" value="1"/>
</dbReference>